<feature type="non-terminal residue" evidence="6">
    <location>
        <position position="345"/>
    </location>
</feature>
<accession>A0AA36D1I0</accession>
<dbReference type="InterPro" id="IPR019103">
    <property type="entry name" value="Peptidase_aspartic_DDI1-type"/>
</dbReference>
<sequence length="345" mass="38056">MKVTLCLDGILSQIELNDELKLDAALLVCLTKNERGGEPLTTLTLYIDDKKIDIAENGPKTLQEAGLHEGSLLSLCRLDGIHALGLSNDKLTNLIRVIKIPKGKSKKEEYLASSMMSYIAYKTFPSIPLEQRVQMPLLDAVTKSHPGDFGAFHLVHEKNLKRKRGEAIPANKESKRRRMLEENMVRAYDELPESFTNAGMLYIKASINAKPITCLVDTGAQMSVMGETTAKAFGLTDLIDTRFQIDVAGVSGSSKALGKITYAVEGVEIPTSLTVVPDSTLRPQLILGLDTMLRHNVKIDLGTRVMIFGDSLRTPFMHPDEAAKMLSRDMPDVKEATETPQHNTH</sequence>
<organism evidence="6 7">
    <name type="scientific">Mesorhabditis spiculigera</name>
    <dbReference type="NCBI Taxonomy" id="96644"/>
    <lineage>
        <taxon>Eukaryota</taxon>
        <taxon>Metazoa</taxon>
        <taxon>Ecdysozoa</taxon>
        <taxon>Nematoda</taxon>
        <taxon>Chromadorea</taxon>
        <taxon>Rhabditida</taxon>
        <taxon>Rhabditina</taxon>
        <taxon>Rhabditomorpha</taxon>
        <taxon>Rhabditoidea</taxon>
        <taxon>Rhabditidae</taxon>
        <taxon>Mesorhabditinae</taxon>
        <taxon>Mesorhabditis</taxon>
    </lineage>
</organism>
<protein>
    <recommendedName>
        <fullName evidence="5">Peptidase A2 domain-containing protein</fullName>
    </recommendedName>
</protein>
<dbReference type="EMBL" id="CATQJA010002653">
    <property type="protein sequence ID" value="CAJ0578350.1"/>
    <property type="molecule type" value="Genomic_DNA"/>
</dbReference>
<dbReference type="PROSITE" id="PS50175">
    <property type="entry name" value="ASP_PROT_RETROV"/>
    <property type="match status" value="1"/>
</dbReference>
<gene>
    <name evidence="6" type="ORF">MSPICULIGERA_LOCUS16608</name>
</gene>
<reference evidence="6" key="1">
    <citation type="submission" date="2023-06" db="EMBL/GenBank/DDBJ databases">
        <authorList>
            <person name="Delattre M."/>
        </authorList>
    </citation>
    <scope>NUCLEOTIDE SEQUENCE</scope>
    <source>
        <strain evidence="6">AF72</strain>
    </source>
</reference>
<dbReference type="Pfam" id="PF09668">
    <property type="entry name" value="Asp_protease"/>
    <property type="match status" value="1"/>
</dbReference>
<feature type="domain" description="Peptidase A2" evidence="5">
    <location>
        <begin position="212"/>
        <end position="291"/>
    </location>
</feature>
<keyword evidence="4" id="KW-0378">Hydrolase</keyword>
<dbReference type="InterPro" id="IPR001995">
    <property type="entry name" value="Peptidase_A2_cat"/>
</dbReference>
<evidence type="ECO:0000313" key="6">
    <source>
        <dbReference type="EMBL" id="CAJ0578350.1"/>
    </source>
</evidence>
<dbReference type="SUPFAM" id="SSF50630">
    <property type="entry name" value="Acid proteases"/>
    <property type="match status" value="1"/>
</dbReference>
<dbReference type="PROSITE" id="PS00141">
    <property type="entry name" value="ASP_PROTEASE"/>
    <property type="match status" value="1"/>
</dbReference>
<dbReference type="GO" id="GO:0006508">
    <property type="term" value="P:proteolysis"/>
    <property type="evidence" value="ECO:0007669"/>
    <property type="project" value="UniProtKB-KW"/>
</dbReference>
<dbReference type="PANTHER" id="PTHR12917:SF1">
    <property type="entry name" value="AT13091P"/>
    <property type="match status" value="1"/>
</dbReference>
<evidence type="ECO:0000256" key="1">
    <source>
        <dbReference type="ARBA" id="ARBA00009136"/>
    </source>
</evidence>
<dbReference type="Proteomes" id="UP001177023">
    <property type="component" value="Unassembled WGS sequence"/>
</dbReference>
<comment type="similarity">
    <text evidence="1">Belongs to the DDI1 family.</text>
</comment>
<evidence type="ECO:0000256" key="4">
    <source>
        <dbReference type="ARBA" id="ARBA00022801"/>
    </source>
</evidence>
<dbReference type="InterPro" id="IPR021109">
    <property type="entry name" value="Peptidase_aspartic_dom_sf"/>
</dbReference>
<evidence type="ECO:0000313" key="7">
    <source>
        <dbReference type="Proteomes" id="UP001177023"/>
    </source>
</evidence>
<dbReference type="GO" id="GO:0004190">
    <property type="term" value="F:aspartic-type endopeptidase activity"/>
    <property type="evidence" value="ECO:0007669"/>
    <property type="project" value="UniProtKB-KW"/>
</dbReference>
<dbReference type="PANTHER" id="PTHR12917">
    <property type="entry name" value="ASPARTYL PROTEASE DDI-RELATED"/>
    <property type="match status" value="1"/>
</dbReference>
<keyword evidence="3" id="KW-0064">Aspartyl protease</keyword>
<dbReference type="AlphaFoldDB" id="A0AA36D1I0"/>
<keyword evidence="2" id="KW-0645">Protease</keyword>
<comment type="caution">
    <text evidence="6">The sequence shown here is derived from an EMBL/GenBank/DDBJ whole genome shotgun (WGS) entry which is preliminary data.</text>
</comment>
<proteinExistence type="inferred from homology"/>
<dbReference type="Gene3D" id="2.40.70.10">
    <property type="entry name" value="Acid Proteases"/>
    <property type="match status" value="1"/>
</dbReference>
<name>A0AA36D1I0_9BILA</name>
<dbReference type="InterPro" id="IPR001969">
    <property type="entry name" value="Aspartic_peptidase_AS"/>
</dbReference>
<evidence type="ECO:0000256" key="3">
    <source>
        <dbReference type="ARBA" id="ARBA00022750"/>
    </source>
</evidence>
<evidence type="ECO:0000259" key="5">
    <source>
        <dbReference type="PROSITE" id="PS50175"/>
    </source>
</evidence>
<keyword evidence="7" id="KW-1185">Reference proteome</keyword>
<evidence type="ECO:0000256" key="2">
    <source>
        <dbReference type="ARBA" id="ARBA00022670"/>
    </source>
</evidence>